<dbReference type="GO" id="GO:0006355">
    <property type="term" value="P:regulation of DNA-templated transcription"/>
    <property type="evidence" value="ECO:0007669"/>
    <property type="project" value="InterPro"/>
</dbReference>
<dbReference type="SUPFAM" id="SSF46894">
    <property type="entry name" value="C-terminal effector domain of the bipartite response regulators"/>
    <property type="match status" value="1"/>
</dbReference>
<dbReference type="PANTHER" id="PTHR48111:SF1">
    <property type="entry name" value="TWO-COMPONENT RESPONSE REGULATOR ORR33"/>
    <property type="match status" value="1"/>
</dbReference>
<keyword evidence="3" id="KW-0805">Transcription regulation</keyword>
<sequence length="232" mass="26233">MSVSQGRLLITEDDSSLRRALKTTLQALGFDVDEAPDGESALVLVHQNQYDTVLLDINMPGIDGLETCVRIRRGFTRLPILMLTVRDSEDDKVNALDAGADDYITKPFQIRELIARIRTAIRRLHAPGIPTDAPLTIGEIILDPVRHRLFKNGVEIKLTPREFSATQFLMENAGRPVTHARLLTLLWGSGYGDEREYLRVLISTLRKKVESDPTKPEYLLTESYIGYRFREA</sequence>
<dbReference type="InterPro" id="IPR039420">
    <property type="entry name" value="WalR-like"/>
</dbReference>
<evidence type="ECO:0000256" key="5">
    <source>
        <dbReference type="ARBA" id="ARBA00023163"/>
    </source>
</evidence>
<evidence type="ECO:0000256" key="4">
    <source>
        <dbReference type="ARBA" id="ARBA00023125"/>
    </source>
</evidence>
<dbReference type="GO" id="GO:0000156">
    <property type="term" value="F:phosphorelay response regulator activity"/>
    <property type="evidence" value="ECO:0007669"/>
    <property type="project" value="TreeGrafter"/>
</dbReference>
<dbReference type="Gene3D" id="3.40.50.2300">
    <property type="match status" value="1"/>
</dbReference>
<accession>A0A2Z5FWJ8</accession>
<evidence type="ECO:0000256" key="6">
    <source>
        <dbReference type="PROSITE-ProRule" id="PRU00169"/>
    </source>
</evidence>
<feature type="domain" description="Response regulatory" evidence="8">
    <location>
        <begin position="7"/>
        <end position="121"/>
    </location>
</feature>
<name>A0A2Z5FWJ8_9BACT</name>
<evidence type="ECO:0000313" key="11">
    <source>
        <dbReference type="Proteomes" id="UP000253606"/>
    </source>
</evidence>
<feature type="DNA-binding region" description="OmpR/PhoB-type" evidence="7">
    <location>
        <begin position="132"/>
        <end position="231"/>
    </location>
</feature>
<keyword evidence="2" id="KW-0902">Two-component regulatory system</keyword>
<dbReference type="Pfam" id="PF00486">
    <property type="entry name" value="Trans_reg_C"/>
    <property type="match status" value="1"/>
</dbReference>
<dbReference type="InterPro" id="IPR011006">
    <property type="entry name" value="CheY-like_superfamily"/>
</dbReference>
<dbReference type="PROSITE" id="PS51755">
    <property type="entry name" value="OMPR_PHOB"/>
    <property type="match status" value="1"/>
</dbReference>
<dbReference type="EMBL" id="CP030840">
    <property type="protein sequence ID" value="AXC11238.1"/>
    <property type="molecule type" value="Genomic_DNA"/>
</dbReference>
<evidence type="ECO:0000256" key="3">
    <source>
        <dbReference type="ARBA" id="ARBA00023015"/>
    </source>
</evidence>
<evidence type="ECO:0000259" key="8">
    <source>
        <dbReference type="PROSITE" id="PS50110"/>
    </source>
</evidence>
<dbReference type="Pfam" id="PF00072">
    <property type="entry name" value="Response_reg"/>
    <property type="match status" value="1"/>
</dbReference>
<dbReference type="InterPro" id="IPR016032">
    <property type="entry name" value="Sig_transdc_resp-reg_C-effctor"/>
</dbReference>
<gene>
    <name evidence="10" type="ORF">ACPOL_1900</name>
</gene>
<dbReference type="SMART" id="SM00862">
    <property type="entry name" value="Trans_reg_C"/>
    <property type="match status" value="1"/>
</dbReference>
<keyword evidence="1 6" id="KW-0597">Phosphoprotein</keyword>
<keyword evidence="11" id="KW-1185">Reference proteome</keyword>
<dbReference type="GO" id="GO:0000976">
    <property type="term" value="F:transcription cis-regulatory region binding"/>
    <property type="evidence" value="ECO:0007669"/>
    <property type="project" value="TreeGrafter"/>
</dbReference>
<dbReference type="InterPro" id="IPR036388">
    <property type="entry name" value="WH-like_DNA-bd_sf"/>
</dbReference>
<feature type="domain" description="OmpR/PhoB-type" evidence="9">
    <location>
        <begin position="132"/>
        <end position="231"/>
    </location>
</feature>
<evidence type="ECO:0000259" key="9">
    <source>
        <dbReference type="PROSITE" id="PS51755"/>
    </source>
</evidence>
<dbReference type="PROSITE" id="PS50110">
    <property type="entry name" value="RESPONSE_REGULATORY"/>
    <property type="match status" value="1"/>
</dbReference>
<evidence type="ECO:0000256" key="2">
    <source>
        <dbReference type="ARBA" id="ARBA00023012"/>
    </source>
</evidence>
<dbReference type="AlphaFoldDB" id="A0A2Z5FWJ8"/>
<keyword evidence="4 7" id="KW-0238">DNA-binding</keyword>
<keyword evidence="5" id="KW-0804">Transcription</keyword>
<dbReference type="Gene3D" id="1.10.10.10">
    <property type="entry name" value="Winged helix-like DNA-binding domain superfamily/Winged helix DNA-binding domain"/>
    <property type="match status" value="1"/>
</dbReference>
<dbReference type="SUPFAM" id="SSF52172">
    <property type="entry name" value="CheY-like"/>
    <property type="match status" value="1"/>
</dbReference>
<dbReference type="PANTHER" id="PTHR48111">
    <property type="entry name" value="REGULATOR OF RPOS"/>
    <property type="match status" value="1"/>
</dbReference>
<dbReference type="SMART" id="SM00448">
    <property type="entry name" value="REC"/>
    <property type="match status" value="1"/>
</dbReference>
<dbReference type="InterPro" id="IPR001867">
    <property type="entry name" value="OmpR/PhoB-type_DNA-bd"/>
</dbReference>
<feature type="modified residue" description="4-aspartylphosphate" evidence="6">
    <location>
        <position position="56"/>
    </location>
</feature>
<dbReference type="Proteomes" id="UP000253606">
    <property type="component" value="Chromosome"/>
</dbReference>
<dbReference type="GO" id="GO:0032993">
    <property type="term" value="C:protein-DNA complex"/>
    <property type="evidence" value="ECO:0007669"/>
    <property type="project" value="TreeGrafter"/>
</dbReference>
<reference evidence="10 11" key="1">
    <citation type="journal article" date="2018" name="Front. Microbiol.">
        <title>Hydrolytic Capabilities as a Key to Environmental Success: Chitinolytic and Cellulolytic Acidobacteria From Acidic Sub-arctic Soils and Boreal Peatlands.</title>
        <authorList>
            <person name="Belova S.E."/>
            <person name="Ravin N.V."/>
            <person name="Pankratov T.A."/>
            <person name="Rakitin A.L."/>
            <person name="Ivanova A.A."/>
            <person name="Beletsky A.V."/>
            <person name="Mardanov A.V."/>
            <person name="Sinninghe Damste J.S."/>
            <person name="Dedysh S.N."/>
        </authorList>
    </citation>
    <scope>NUCLEOTIDE SEQUENCE [LARGE SCALE GENOMIC DNA]</scope>
    <source>
        <strain evidence="10 11">SBC82</strain>
    </source>
</reference>
<dbReference type="KEGG" id="abas:ACPOL_1900"/>
<protein>
    <submittedName>
        <fullName evidence="10">DNA-binding response regulator KdpE</fullName>
    </submittedName>
</protein>
<dbReference type="OrthoDB" id="9802426at2"/>
<dbReference type="GO" id="GO:0005829">
    <property type="term" value="C:cytosol"/>
    <property type="evidence" value="ECO:0007669"/>
    <property type="project" value="TreeGrafter"/>
</dbReference>
<evidence type="ECO:0000256" key="7">
    <source>
        <dbReference type="PROSITE-ProRule" id="PRU01091"/>
    </source>
</evidence>
<organism evidence="10 11">
    <name type="scientific">Acidisarcina polymorpha</name>
    <dbReference type="NCBI Taxonomy" id="2211140"/>
    <lineage>
        <taxon>Bacteria</taxon>
        <taxon>Pseudomonadati</taxon>
        <taxon>Acidobacteriota</taxon>
        <taxon>Terriglobia</taxon>
        <taxon>Terriglobales</taxon>
        <taxon>Acidobacteriaceae</taxon>
        <taxon>Acidisarcina</taxon>
    </lineage>
</organism>
<dbReference type="Gene3D" id="6.10.250.690">
    <property type="match status" value="1"/>
</dbReference>
<dbReference type="RefSeq" id="WP_114206711.1">
    <property type="nucleotide sequence ID" value="NZ_CP030840.1"/>
</dbReference>
<dbReference type="InterPro" id="IPR001789">
    <property type="entry name" value="Sig_transdc_resp-reg_receiver"/>
</dbReference>
<evidence type="ECO:0000313" key="10">
    <source>
        <dbReference type="EMBL" id="AXC11238.1"/>
    </source>
</evidence>
<dbReference type="CDD" id="cd00383">
    <property type="entry name" value="trans_reg_C"/>
    <property type="match status" value="1"/>
</dbReference>
<evidence type="ECO:0000256" key="1">
    <source>
        <dbReference type="ARBA" id="ARBA00022553"/>
    </source>
</evidence>
<proteinExistence type="predicted"/>
<dbReference type="FunFam" id="3.40.50.2300:FF:000001">
    <property type="entry name" value="DNA-binding response regulator PhoB"/>
    <property type="match status" value="1"/>
</dbReference>
<dbReference type="CDD" id="cd17574">
    <property type="entry name" value="REC_OmpR"/>
    <property type="match status" value="1"/>
</dbReference>